<evidence type="ECO:0000313" key="1">
    <source>
        <dbReference type="EMBL" id="OFW34861.1"/>
    </source>
</evidence>
<sequence>MKHPVRPEERPKKRHNLRVIDENSRRVSTSRRAASSIEIPFPLFVLSVSALTACIILNVAQQALVSQLSYQTEMVKKEIQIAQQEQDKLLARKANLESPQRIESVAINKLSMVKAPKISYLRVAVGGPEPAYDNNPAEQ</sequence>
<organism evidence="1 2">
    <name type="scientific">Candidatus Aquicultor primus</name>
    <dbReference type="NCBI Taxonomy" id="1797195"/>
    <lineage>
        <taxon>Bacteria</taxon>
        <taxon>Bacillati</taxon>
        <taxon>Actinomycetota</taxon>
        <taxon>Candidatus Aquicultoria</taxon>
        <taxon>Candidatus Aquicultorales</taxon>
        <taxon>Candidatus Aquicultoraceae</taxon>
        <taxon>Candidatus Aquicultor</taxon>
    </lineage>
</organism>
<comment type="caution">
    <text evidence="1">The sequence shown here is derived from an EMBL/GenBank/DDBJ whole genome shotgun (WGS) entry which is preliminary data.</text>
</comment>
<dbReference type="AlphaFoldDB" id="A0A1F2UPG9"/>
<protein>
    <recommendedName>
        <fullName evidence="3">Cell division protein FtsL</fullName>
    </recommendedName>
</protein>
<name>A0A1F2UPG9_9ACTN</name>
<dbReference type="EMBL" id="MELI01000029">
    <property type="protein sequence ID" value="OFW34861.1"/>
    <property type="molecule type" value="Genomic_DNA"/>
</dbReference>
<gene>
    <name evidence="1" type="ORF">A2074_06765</name>
</gene>
<evidence type="ECO:0000313" key="2">
    <source>
        <dbReference type="Proteomes" id="UP000178086"/>
    </source>
</evidence>
<dbReference type="Proteomes" id="UP000178086">
    <property type="component" value="Unassembled WGS sequence"/>
</dbReference>
<reference evidence="1 2" key="1">
    <citation type="journal article" date="2016" name="Nat. Commun.">
        <title>Thousands of microbial genomes shed light on interconnected biogeochemical processes in an aquifer system.</title>
        <authorList>
            <person name="Anantharaman K."/>
            <person name="Brown C.T."/>
            <person name="Hug L.A."/>
            <person name="Sharon I."/>
            <person name="Castelle C.J."/>
            <person name="Probst A.J."/>
            <person name="Thomas B.C."/>
            <person name="Singh A."/>
            <person name="Wilkins M.J."/>
            <person name="Karaoz U."/>
            <person name="Brodie E.L."/>
            <person name="Williams K.H."/>
            <person name="Hubbard S.S."/>
            <person name="Banfield J.F."/>
        </authorList>
    </citation>
    <scope>NUCLEOTIDE SEQUENCE [LARGE SCALE GENOMIC DNA]</scope>
</reference>
<proteinExistence type="predicted"/>
<evidence type="ECO:0008006" key="3">
    <source>
        <dbReference type="Google" id="ProtNLM"/>
    </source>
</evidence>
<accession>A0A1F2UPG9</accession>